<protein>
    <submittedName>
        <fullName evidence="1">Uncharacterized protein</fullName>
    </submittedName>
</protein>
<evidence type="ECO:0000313" key="2">
    <source>
        <dbReference type="Proteomes" id="UP000265520"/>
    </source>
</evidence>
<name>A0A392N9G4_9FABA</name>
<accession>A0A392N9G4</accession>
<evidence type="ECO:0000313" key="1">
    <source>
        <dbReference type="EMBL" id="MCH96253.1"/>
    </source>
</evidence>
<reference evidence="1 2" key="1">
    <citation type="journal article" date="2018" name="Front. Plant Sci.">
        <title>Red Clover (Trifolium pratense) and Zigzag Clover (T. medium) - A Picture of Genomic Similarities and Differences.</title>
        <authorList>
            <person name="Dluhosova J."/>
            <person name="Istvanek J."/>
            <person name="Nedelnik J."/>
            <person name="Repkova J."/>
        </authorList>
    </citation>
    <scope>NUCLEOTIDE SEQUENCE [LARGE SCALE GENOMIC DNA]</scope>
    <source>
        <strain evidence="2">cv. 10/8</strain>
        <tissue evidence="1">Leaf</tissue>
    </source>
</reference>
<organism evidence="1 2">
    <name type="scientific">Trifolium medium</name>
    <dbReference type="NCBI Taxonomy" id="97028"/>
    <lineage>
        <taxon>Eukaryota</taxon>
        <taxon>Viridiplantae</taxon>
        <taxon>Streptophyta</taxon>
        <taxon>Embryophyta</taxon>
        <taxon>Tracheophyta</taxon>
        <taxon>Spermatophyta</taxon>
        <taxon>Magnoliopsida</taxon>
        <taxon>eudicotyledons</taxon>
        <taxon>Gunneridae</taxon>
        <taxon>Pentapetalae</taxon>
        <taxon>rosids</taxon>
        <taxon>fabids</taxon>
        <taxon>Fabales</taxon>
        <taxon>Fabaceae</taxon>
        <taxon>Papilionoideae</taxon>
        <taxon>50 kb inversion clade</taxon>
        <taxon>NPAAA clade</taxon>
        <taxon>Hologalegina</taxon>
        <taxon>IRL clade</taxon>
        <taxon>Trifolieae</taxon>
        <taxon>Trifolium</taxon>
    </lineage>
</organism>
<dbReference type="Proteomes" id="UP000265520">
    <property type="component" value="Unassembled WGS sequence"/>
</dbReference>
<comment type="caution">
    <text evidence="1">The sequence shown here is derived from an EMBL/GenBank/DDBJ whole genome shotgun (WGS) entry which is preliminary data.</text>
</comment>
<keyword evidence="2" id="KW-1185">Reference proteome</keyword>
<dbReference type="AlphaFoldDB" id="A0A392N9G4"/>
<proteinExistence type="predicted"/>
<sequence length="96" mass="11416">MARKKKLKSNQRSSSSRAYYRFLDDETEAHYDTIHQKGVILERRIDFPSIPAYPRMRLITEACRWMNFNNMISDSNISWVEEFYANAYGHAANDYI</sequence>
<dbReference type="EMBL" id="LXQA010031905">
    <property type="protein sequence ID" value="MCH96253.1"/>
    <property type="molecule type" value="Genomic_DNA"/>
</dbReference>
<gene>
    <name evidence="1" type="ORF">A2U01_0017237</name>
</gene>